<protein>
    <submittedName>
        <fullName evidence="1">Uncharacterized protein</fullName>
    </submittedName>
</protein>
<evidence type="ECO:0000313" key="2">
    <source>
        <dbReference type="Proteomes" id="UP000228614"/>
    </source>
</evidence>
<accession>A0A2H0V702</accession>
<name>A0A2H0V702_9BACT</name>
<gene>
    <name evidence="1" type="ORF">COT95_01745</name>
</gene>
<comment type="caution">
    <text evidence="1">The sequence shown here is derived from an EMBL/GenBank/DDBJ whole genome shotgun (WGS) entry which is preliminary data.</text>
</comment>
<proteinExistence type="predicted"/>
<sequence>MVLKKITRQDIEKMHKTGALKKVGLIRLESGENLKDADLRDYLIEKNKKYKTVTSFEEAVKKDTAKNQWRQRKKFSQVLKDPVSTGQTAVGQKETALARKKNILDSIFGREKKEQAPIKRGKILAGKVNLTTGEYEEEGAGYRNSVSMSSRPKGVISGGVGGTLEQAKKSSVGAFGQGTNAIGINSGKTGFSTISSIINKK</sequence>
<reference evidence="2" key="1">
    <citation type="submission" date="2017-09" db="EMBL/GenBank/DDBJ databases">
        <title>Depth-based differentiation of microbial function through sediment-hosted aquifers and enrichment of novel symbionts in the deep terrestrial subsurface.</title>
        <authorList>
            <person name="Probst A.J."/>
            <person name="Ladd B."/>
            <person name="Jarett J.K."/>
            <person name="Geller-Mcgrath D.E."/>
            <person name="Sieber C.M.K."/>
            <person name="Emerson J.B."/>
            <person name="Anantharaman K."/>
            <person name="Thomas B.C."/>
            <person name="Malmstrom R."/>
            <person name="Stieglmeier M."/>
            <person name="Klingl A."/>
            <person name="Woyke T."/>
            <person name="Ryan C.M."/>
            <person name="Banfield J.F."/>
        </authorList>
    </citation>
    <scope>NUCLEOTIDE SEQUENCE [LARGE SCALE GENOMIC DNA]</scope>
</reference>
<evidence type="ECO:0000313" key="1">
    <source>
        <dbReference type="EMBL" id="PIR94887.1"/>
    </source>
</evidence>
<dbReference type="EMBL" id="PFAN01000086">
    <property type="protein sequence ID" value="PIR94887.1"/>
    <property type="molecule type" value="Genomic_DNA"/>
</dbReference>
<organism evidence="1 2">
    <name type="scientific">Candidatus Falkowbacteria bacterium CG10_big_fil_rev_8_21_14_0_10_37_6</name>
    <dbReference type="NCBI Taxonomy" id="1974563"/>
    <lineage>
        <taxon>Bacteria</taxon>
        <taxon>Candidatus Falkowiibacteriota</taxon>
    </lineage>
</organism>
<dbReference type="AlphaFoldDB" id="A0A2H0V702"/>
<dbReference type="Proteomes" id="UP000228614">
    <property type="component" value="Unassembled WGS sequence"/>
</dbReference>